<dbReference type="Proteomes" id="UP000337909">
    <property type="component" value="Unassembled WGS sequence"/>
</dbReference>
<gene>
    <name evidence="2" type="ORF">PS691_01374</name>
</gene>
<evidence type="ECO:0000313" key="3">
    <source>
        <dbReference type="Proteomes" id="UP000337909"/>
    </source>
</evidence>
<dbReference type="AlphaFoldDB" id="A0A5E7B6V7"/>
<dbReference type="OrthoDB" id="6637274at2"/>
<proteinExistence type="predicted"/>
<dbReference type="EMBL" id="CABVHQ010000009">
    <property type="protein sequence ID" value="VVN84747.1"/>
    <property type="molecule type" value="Genomic_DNA"/>
</dbReference>
<keyword evidence="1" id="KW-0175">Coiled coil</keyword>
<reference evidence="2 3" key="1">
    <citation type="submission" date="2019-09" db="EMBL/GenBank/DDBJ databases">
        <authorList>
            <person name="Chandra G."/>
            <person name="Truman W A."/>
        </authorList>
    </citation>
    <scope>NUCLEOTIDE SEQUENCE [LARGE SCALE GENOMIC DNA]</scope>
    <source>
        <strain evidence="2">PS691</strain>
    </source>
</reference>
<dbReference type="RefSeq" id="WP_150641441.1">
    <property type="nucleotide sequence ID" value="NZ_CABVHQ010000009.1"/>
</dbReference>
<dbReference type="Gene3D" id="3.40.50.300">
    <property type="entry name" value="P-loop containing nucleotide triphosphate hydrolases"/>
    <property type="match status" value="1"/>
</dbReference>
<evidence type="ECO:0000256" key="1">
    <source>
        <dbReference type="SAM" id="Coils"/>
    </source>
</evidence>
<evidence type="ECO:0000313" key="2">
    <source>
        <dbReference type="EMBL" id="VVN84747.1"/>
    </source>
</evidence>
<name>A0A5E7B6V7_PSEFL</name>
<feature type="coiled-coil region" evidence="1">
    <location>
        <begin position="328"/>
        <end position="355"/>
    </location>
</feature>
<dbReference type="InterPro" id="IPR027417">
    <property type="entry name" value="P-loop_NTPase"/>
</dbReference>
<protein>
    <recommendedName>
        <fullName evidence="4">Rad50/SbcC-type AAA domain-containing protein</fullName>
    </recommendedName>
</protein>
<sequence length="587" mass="67737">MKLISLKIHQKSSQGWGTKELYFGERITQIYGPNESGKTPLVLLIMYCLGLPAEFRNDILNNCSAATLKLELTQKLSITRRLDRDFHITVEVDSGILSFVDELEFSQFLLEKTGIPTTRLTSKSGLPTHIYLSTLWPIFYLEQDKGYTSTYVTKNNFIQNQQGEIIRSLMGFPEINPYDKRKKLIEAQQKLKVLDELVHQKKQFISSLQGAEIKSYNDIKKLGMEIEQLSLEMESLKNSKHHKTDAINSLEILIQQANKEVSTTNNNYSETKAWLDGLAKIEHKIETEIDTLSLNEDARRVFSSFADICAQPGCGLFLASSETYGKNLLYLRDQLKDLESSRQRAQLQLLELERTQKANNQRLTNLTSHREKANDDSSIELFVETVSRVTSEMVDKRLEKSKLEKISLLEEELLKISIDRERAILNESALRGSREAGDPELLRFKMDFIKKIQKWLQILETRNVPKNFTLDSEFKLNFGTERFESFHGTSRLKIVLSYHAALYELVLEKKSTELNFLIFDTPKQHEISETAFDNFIKNLRQIVETQGGQVIFSSTSYKYEGRDGDIDWLPTYEEFEQPMFMGKPVQI</sequence>
<evidence type="ECO:0008006" key="4">
    <source>
        <dbReference type="Google" id="ProtNLM"/>
    </source>
</evidence>
<accession>A0A5E7B6V7</accession>
<organism evidence="2 3">
    <name type="scientific">Pseudomonas fluorescens</name>
    <dbReference type="NCBI Taxonomy" id="294"/>
    <lineage>
        <taxon>Bacteria</taxon>
        <taxon>Pseudomonadati</taxon>
        <taxon>Pseudomonadota</taxon>
        <taxon>Gammaproteobacteria</taxon>
        <taxon>Pseudomonadales</taxon>
        <taxon>Pseudomonadaceae</taxon>
        <taxon>Pseudomonas</taxon>
    </lineage>
</organism>
<feature type="coiled-coil region" evidence="1">
    <location>
        <begin position="219"/>
        <end position="267"/>
    </location>
</feature>